<reference evidence="2" key="1">
    <citation type="submission" date="2020-08" db="EMBL/GenBank/DDBJ databases">
        <title>Multicomponent nature underlies the extraordinary mechanical properties of spider dragline silk.</title>
        <authorList>
            <person name="Kono N."/>
            <person name="Nakamura H."/>
            <person name="Mori M."/>
            <person name="Yoshida Y."/>
            <person name="Ohtoshi R."/>
            <person name="Malay A.D."/>
            <person name="Moran D.A.P."/>
            <person name="Tomita M."/>
            <person name="Numata K."/>
            <person name="Arakawa K."/>
        </authorList>
    </citation>
    <scope>NUCLEOTIDE SEQUENCE</scope>
</reference>
<proteinExistence type="predicted"/>
<keyword evidence="3" id="KW-1185">Reference proteome</keyword>
<feature type="compositionally biased region" description="Polar residues" evidence="1">
    <location>
        <begin position="14"/>
        <end position="27"/>
    </location>
</feature>
<protein>
    <submittedName>
        <fullName evidence="2">Uncharacterized protein</fullName>
    </submittedName>
</protein>
<dbReference type="Proteomes" id="UP000887013">
    <property type="component" value="Unassembled WGS sequence"/>
</dbReference>
<evidence type="ECO:0000313" key="2">
    <source>
        <dbReference type="EMBL" id="GFS46881.1"/>
    </source>
</evidence>
<accession>A0A8X6MES5</accession>
<comment type="caution">
    <text evidence="2">The sequence shown here is derived from an EMBL/GenBank/DDBJ whole genome shotgun (WGS) entry which is preliminary data.</text>
</comment>
<gene>
    <name evidence="2" type="ORF">NPIL_280941</name>
</gene>
<name>A0A8X6MES5_NEPPI</name>
<organism evidence="2 3">
    <name type="scientific">Nephila pilipes</name>
    <name type="common">Giant wood spider</name>
    <name type="synonym">Nephila maculata</name>
    <dbReference type="NCBI Taxonomy" id="299642"/>
    <lineage>
        <taxon>Eukaryota</taxon>
        <taxon>Metazoa</taxon>
        <taxon>Ecdysozoa</taxon>
        <taxon>Arthropoda</taxon>
        <taxon>Chelicerata</taxon>
        <taxon>Arachnida</taxon>
        <taxon>Araneae</taxon>
        <taxon>Araneomorphae</taxon>
        <taxon>Entelegynae</taxon>
        <taxon>Araneoidea</taxon>
        <taxon>Nephilidae</taxon>
        <taxon>Nephila</taxon>
    </lineage>
</organism>
<evidence type="ECO:0000256" key="1">
    <source>
        <dbReference type="SAM" id="MobiDB-lite"/>
    </source>
</evidence>
<dbReference type="AlphaFoldDB" id="A0A8X6MES5"/>
<evidence type="ECO:0000313" key="3">
    <source>
        <dbReference type="Proteomes" id="UP000887013"/>
    </source>
</evidence>
<dbReference type="EMBL" id="BMAW01044884">
    <property type="protein sequence ID" value="GFS46881.1"/>
    <property type="molecule type" value="Genomic_DNA"/>
</dbReference>
<feature type="region of interest" description="Disordered" evidence="1">
    <location>
        <begin position="1"/>
        <end position="27"/>
    </location>
</feature>
<sequence length="120" mass="13557">MDKEGGKGTLWSRGLTSPGRQLSSRSAATQKFELKTMFRTGLPPGGETRYLPFFFMIQCSGHASSHPQTTFTRERQALLIGCHVTLDLHHLPVRCCKSRSAFLLNSIQPFLRERSDSIRF</sequence>